<dbReference type="STRING" id="1121400.SAMN02746065_11037"/>
<gene>
    <name evidence="2" type="ORF">SAMN02746065_11037</name>
</gene>
<dbReference type="OrthoDB" id="5362656at2"/>
<sequence>MSLAYKLWRIGNVLTQDDIKGVIRSNPDTILKPGDEPEYFNLNFTISTDNNISLDLRRSSVSKESMFFTKKLGGAGGGIYYLYPNLVLKLTDKQTLASKLSLLTNTLKSSILKFSREENQSLALIIVEFFEMNKEHPVLEMLNEIKGGIFWFWISINGKTLPDLMPEVWNNWFELPVTQLKEAAPGYDSFSGKETIVGFRPEFKIFSYDQYHGSLNHRVRDNFPLSFESAGKIKLAWIYILEKLVFYYKGLEYILLPNLIMDDDESLRQIISRLVKANAMTKGKPKKLQALRTEEKNLLKNLEQLRRPPKGKKKPVAGLNEQIQELEKNCEEMAQTIEKMDTGYITEFKIQADYLAELKNAVTLDFIFTVINRTNLSFEVKGSIEDVMPSRLSLVVNAMREQKINENIELKAKIKNKTYLQDYFNRDELYFVLSKTQKHNGNRILQERLHLARLLLTDAEISMENLMKRFEFNREYDYAHKKRINNGVRDWINYSSTYTQQEQSILSFFQQLNKIKE</sequence>
<dbReference type="InterPro" id="IPR013389">
    <property type="entry name" value="CRISPR-assoc_prot_Cas8b"/>
</dbReference>
<dbReference type="RefSeq" id="WP_084069206.1">
    <property type="nucleotide sequence ID" value="NZ_FWXY01000010.1"/>
</dbReference>
<keyword evidence="3" id="KW-1185">Reference proteome</keyword>
<dbReference type="AlphaFoldDB" id="A0A1W2BZW8"/>
<reference evidence="2" key="1">
    <citation type="submission" date="2017-04" db="EMBL/GenBank/DDBJ databases">
        <authorList>
            <person name="Afonso C.L."/>
            <person name="Miller P.J."/>
            <person name="Scott M.A."/>
            <person name="Spackman E."/>
            <person name="Goraichik I."/>
            <person name="Dimitrov K.M."/>
            <person name="Suarez D.L."/>
            <person name="Swayne D.E."/>
        </authorList>
    </citation>
    <scope>NUCLEOTIDE SEQUENCE [LARGE SCALE GENOMIC DNA]</scope>
    <source>
        <strain evidence="2">DSM 3385</strain>
    </source>
</reference>
<organism evidence="2 3">
    <name type="scientific">Desulfocicer vacuolatum DSM 3385</name>
    <dbReference type="NCBI Taxonomy" id="1121400"/>
    <lineage>
        <taxon>Bacteria</taxon>
        <taxon>Pseudomonadati</taxon>
        <taxon>Thermodesulfobacteriota</taxon>
        <taxon>Desulfobacteria</taxon>
        <taxon>Desulfobacterales</taxon>
        <taxon>Desulfobacteraceae</taxon>
        <taxon>Desulfocicer</taxon>
    </lineage>
</organism>
<accession>A0A1W2BZW8</accession>
<protein>
    <submittedName>
        <fullName evidence="2">CRISPR-associated protein Csh1</fullName>
    </submittedName>
</protein>
<dbReference type="EMBL" id="FWXY01000010">
    <property type="protein sequence ID" value="SMC78547.1"/>
    <property type="molecule type" value="Genomic_DNA"/>
</dbReference>
<keyword evidence="1" id="KW-0175">Coiled coil</keyword>
<evidence type="ECO:0000313" key="2">
    <source>
        <dbReference type="EMBL" id="SMC78547.1"/>
    </source>
</evidence>
<dbReference type="Proteomes" id="UP000192418">
    <property type="component" value="Unassembled WGS sequence"/>
</dbReference>
<evidence type="ECO:0000256" key="1">
    <source>
        <dbReference type="SAM" id="Coils"/>
    </source>
</evidence>
<dbReference type="Pfam" id="PF09484">
    <property type="entry name" value="Cas_TM1802"/>
    <property type="match status" value="1"/>
</dbReference>
<evidence type="ECO:0000313" key="3">
    <source>
        <dbReference type="Proteomes" id="UP000192418"/>
    </source>
</evidence>
<proteinExistence type="predicted"/>
<feature type="coiled-coil region" evidence="1">
    <location>
        <begin position="316"/>
        <end position="343"/>
    </location>
</feature>
<name>A0A1W2BZW8_9BACT</name>